<evidence type="ECO:0000313" key="1">
    <source>
        <dbReference type="EMBL" id="MBX48849.1"/>
    </source>
</evidence>
<accession>A0A2P2P2D9</accession>
<organism evidence="1">
    <name type="scientific">Rhizophora mucronata</name>
    <name type="common">Asiatic mangrove</name>
    <dbReference type="NCBI Taxonomy" id="61149"/>
    <lineage>
        <taxon>Eukaryota</taxon>
        <taxon>Viridiplantae</taxon>
        <taxon>Streptophyta</taxon>
        <taxon>Embryophyta</taxon>
        <taxon>Tracheophyta</taxon>
        <taxon>Spermatophyta</taxon>
        <taxon>Magnoliopsida</taxon>
        <taxon>eudicotyledons</taxon>
        <taxon>Gunneridae</taxon>
        <taxon>Pentapetalae</taxon>
        <taxon>rosids</taxon>
        <taxon>fabids</taxon>
        <taxon>Malpighiales</taxon>
        <taxon>Rhizophoraceae</taxon>
        <taxon>Rhizophora</taxon>
    </lineage>
</organism>
<dbReference type="EMBL" id="GGEC01068365">
    <property type="protein sequence ID" value="MBX48849.1"/>
    <property type="molecule type" value="Transcribed_RNA"/>
</dbReference>
<dbReference type="AlphaFoldDB" id="A0A2P2P2D9"/>
<sequence>MYFSFSFFSVSFMKLLFSYYYGIYLEKLSTDCLHLLMTSHFLCLESTMFQVIEQKSKQI</sequence>
<proteinExistence type="predicted"/>
<reference evidence="1" key="1">
    <citation type="submission" date="2018-02" db="EMBL/GenBank/DDBJ databases">
        <title>Rhizophora mucronata_Transcriptome.</title>
        <authorList>
            <person name="Meera S.P."/>
            <person name="Sreeshan A."/>
            <person name="Augustine A."/>
        </authorList>
    </citation>
    <scope>NUCLEOTIDE SEQUENCE</scope>
    <source>
        <tissue evidence="1">Leaf</tissue>
    </source>
</reference>
<protein>
    <submittedName>
        <fullName evidence="1">Uncharacterized protein</fullName>
    </submittedName>
</protein>
<name>A0A2P2P2D9_RHIMU</name>